<dbReference type="InterPro" id="IPR004615">
    <property type="entry name" value="DNA_pol_III_psi"/>
</dbReference>
<name>R1GQP0_9GAMM</name>
<dbReference type="EMBL" id="ANFM02000032">
    <property type="protein sequence ID" value="EOD78399.1"/>
    <property type="molecule type" value="Genomic_DNA"/>
</dbReference>
<dbReference type="Proteomes" id="UP000011223">
    <property type="component" value="Unassembled WGS sequence"/>
</dbReference>
<evidence type="ECO:0000313" key="1">
    <source>
        <dbReference type="EMBL" id="EOD78399.1"/>
    </source>
</evidence>
<dbReference type="InterPro" id="IPR036654">
    <property type="entry name" value="DNA_pol_III_psi_sf"/>
</dbReference>
<dbReference type="Pfam" id="PF03603">
    <property type="entry name" value="DNA_III_psi"/>
    <property type="match status" value="1"/>
</dbReference>
<evidence type="ECO:0000313" key="2">
    <source>
        <dbReference type="Proteomes" id="UP000011223"/>
    </source>
</evidence>
<reference evidence="1 2" key="1">
    <citation type="journal article" date="2014" name="PLoS ONE">
        <title>Grimontia indica AK16(T), sp. nov., Isolated from a Seawater Sample Reports the Presence of Pathogenic Genes Similar to Vibrio Genus.</title>
        <authorList>
            <person name="Singh A."/>
            <person name="Vaidya B."/>
            <person name="Khatri I."/>
            <person name="Srinivas T.N."/>
            <person name="Subramanian S."/>
            <person name="Korpole S."/>
            <person name="Pinnaka A.K."/>
        </authorList>
    </citation>
    <scope>NUCLEOTIDE SEQUENCE [LARGE SCALE GENOMIC DNA]</scope>
    <source>
        <strain evidence="1 2">AK16</strain>
    </source>
</reference>
<protein>
    <submittedName>
        <fullName evidence="1">DNA polymerase III psi subunit</fullName>
    </submittedName>
</protein>
<dbReference type="GO" id="GO:0006260">
    <property type="term" value="P:DNA replication"/>
    <property type="evidence" value="ECO:0007669"/>
    <property type="project" value="InterPro"/>
</dbReference>
<proteinExistence type="predicted"/>
<comment type="caution">
    <text evidence="1">The sequence shown here is derived from an EMBL/GenBank/DDBJ whole genome shotgun (WGS) entry which is preliminary data.</text>
</comment>
<dbReference type="AlphaFoldDB" id="R1GQP0"/>
<dbReference type="GO" id="GO:0008408">
    <property type="term" value="F:3'-5' exonuclease activity"/>
    <property type="evidence" value="ECO:0007669"/>
    <property type="project" value="InterPro"/>
</dbReference>
<gene>
    <name evidence="1" type="ORF">D515_02758</name>
</gene>
<sequence>MSPQPVSLPDDCKLLLVCNAQPSEQEAWLFSKVLASMKLSVEQALYLPPQAVNLLGEHQLEWCWFAGSQEAEIEGVKRLISPSLSALDNDQLAKKQLWQQIKQYES</sequence>
<accession>R1GQP0</accession>
<dbReference type="eggNOG" id="COG3050">
    <property type="taxonomic scope" value="Bacteria"/>
</dbReference>
<keyword evidence="2" id="KW-1185">Reference proteome</keyword>
<dbReference type="SUPFAM" id="SSF102220">
    <property type="entry name" value="DNA polymerase III psi subunit"/>
    <property type="match status" value="1"/>
</dbReference>
<dbReference type="GO" id="GO:0003887">
    <property type="term" value="F:DNA-directed DNA polymerase activity"/>
    <property type="evidence" value="ECO:0007669"/>
    <property type="project" value="InterPro"/>
</dbReference>
<organism evidence="1 2">
    <name type="scientific">Grimontia indica</name>
    <dbReference type="NCBI Taxonomy" id="1056512"/>
    <lineage>
        <taxon>Bacteria</taxon>
        <taxon>Pseudomonadati</taxon>
        <taxon>Pseudomonadota</taxon>
        <taxon>Gammaproteobacteria</taxon>
        <taxon>Vibrionales</taxon>
        <taxon>Vibrionaceae</taxon>
        <taxon>Grimontia</taxon>
    </lineage>
</organism>
<dbReference type="Gene3D" id="3.40.50.10220">
    <property type="entry name" value="DNA polymerase III, psi subunit"/>
    <property type="match status" value="1"/>
</dbReference>
<dbReference type="PIRSF" id="PIRSF029225">
    <property type="entry name" value="DNA_pol_III_psi"/>
    <property type="match status" value="1"/>
</dbReference>